<feature type="transmembrane region" description="Helical" evidence="7">
    <location>
        <begin position="87"/>
        <end position="105"/>
    </location>
</feature>
<keyword evidence="4" id="KW-0029">Amino-acid transport</keyword>
<dbReference type="Pfam" id="PF01810">
    <property type="entry name" value="LysE"/>
    <property type="match status" value="1"/>
</dbReference>
<feature type="transmembrane region" description="Helical" evidence="7">
    <location>
        <begin position="191"/>
        <end position="209"/>
    </location>
</feature>
<dbReference type="Proteomes" id="UP000194040">
    <property type="component" value="Unassembled WGS sequence"/>
</dbReference>
<keyword evidence="9" id="KW-1185">Reference proteome</keyword>
<evidence type="ECO:0000256" key="7">
    <source>
        <dbReference type="SAM" id="Phobius"/>
    </source>
</evidence>
<accession>A0ABX3XDT0</accession>
<dbReference type="EMBL" id="LUTQ01000040">
    <property type="protein sequence ID" value="OSN09397.1"/>
    <property type="molecule type" value="Genomic_DNA"/>
</dbReference>
<evidence type="ECO:0000256" key="2">
    <source>
        <dbReference type="ARBA" id="ARBA00022475"/>
    </source>
</evidence>
<keyword evidence="2" id="KW-1003">Cell membrane</keyword>
<name>A0ABX3XDT0_9GAMM</name>
<feature type="transmembrane region" description="Helical" evidence="7">
    <location>
        <begin position="126"/>
        <end position="143"/>
    </location>
</feature>
<evidence type="ECO:0000256" key="5">
    <source>
        <dbReference type="ARBA" id="ARBA00022989"/>
    </source>
</evidence>
<evidence type="ECO:0000256" key="4">
    <source>
        <dbReference type="ARBA" id="ARBA00022970"/>
    </source>
</evidence>
<reference evidence="8 9" key="1">
    <citation type="submission" date="2016-02" db="EMBL/GenBank/DDBJ databases">
        <title>Species-wide whole genome sequencing reveals diversity, host range in Lonsdalea quercina.</title>
        <authorList>
            <person name="Li Y."/>
        </authorList>
    </citation>
    <scope>NUCLEOTIDE SEQUENCE [LARGE SCALE GENOMIC DNA]</scope>
    <source>
        <strain evidence="8 9">LMG 26265</strain>
    </source>
</reference>
<keyword evidence="3 7" id="KW-0812">Transmembrane</keyword>
<keyword evidence="4" id="KW-0813">Transport</keyword>
<sequence length="210" mass="23411">MPVSALASKLEISNMEIYNYIAFFIFSFVASITPGPANIAIFSQSSKSDWKKTIPFSLGITTGFGVVLYASAYIYLSGAKADERIMYLLKILGSIYLLWISYQIIRSSADLPSEANKPTLSFSSGLLIHPLSYKAWLFAILSYSSFVTSANRQHIVVYAVLFFISSIISLIPWMALGHIAGHYLSSRKIELINKISGWTLIILVIYVWVI</sequence>
<keyword evidence="6 7" id="KW-0472">Membrane</keyword>
<dbReference type="PANTHER" id="PTHR30086:SF20">
    <property type="entry name" value="ARGININE EXPORTER PROTEIN ARGO-RELATED"/>
    <property type="match status" value="1"/>
</dbReference>
<evidence type="ECO:0000313" key="8">
    <source>
        <dbReference type="EMBL" id="OSN09397.1"/>
    </source>
</evidence>
<evidence type="ECO:0000256" key="1">
    <source>
        <dbReference type="ARBA" id="ARBA00004651"/>
    </source>
</evidence>
<feature type="transmembrane region" description="Helical" evidence="7">
    <location>
        <begin position="155"/>
        <end position="179"/>
    </location>
</feature>
<evidence type="ECO:0000256" key="6">
    <source>
        <dbReference type="ARBA" id="ARBA00023136"/>
    </source>
</evidence>
<evidence type="ECO:0000256" key="3">
    <source>
        <dbReference type="ARBA" id="ARBA00022692"/>
    </source>
</evidence>
<keyword evidence="5 7" id="KW-1133">Transmembrane helix</keyword>
<protein>
    <recommendedName>
        <fullName evidence="10">Lysine transporter LysE</fullName>
    </recommendedName>
</protein>
<evidence type="ECO:0008006" key="10">
    <source>
        <dbReference type="Google" id="ProtNLM"/>
    </source>
</evidence>
<evidence type="ECO:0000313" key="9">
    <source>
        <dbReference type="Proteomes" id="UP000194040"/>
    </source>
</evidence>
<feature type="transmembrane region" description="Helical" evidence="7">
    <location>
        <begin position="20"/>
        <end position="42"/>
    </location>
</feature>
<comment type="caution">
    <text evidence="8">The sequence shown here is derived from an EMBL/GenBank/DDBJ whole genome shotgun (WGS) entry which is preliminary data.</text>
</comment>
<gene>
    <name evidence="8" type="ORF">AU512_12280</name>
</gene>
<feature type="transmembrane region" description="Helical" evidence="7">
    <location>
        <begin position="54"/>
        <end position="75"/>
    </location>
</feature>
<comment type="subcellular location">
    <subcellularLocation>
        <location evidence="1">Cell membrane</location>
        <topology evidence="1">Multi-pass membrane protein</topology>
    </subcellularLocation>
</comment>
<proteinExistence type="predicted"/>
<dbReference type="InterPro" id="IPR001123">
    <property type="entry name" value="LeuE-type"/>
</dbReference>
<organism evidence="8 9">
    <name type="scientific">Lonsdalea iberica</name>
    <dbReference type="NCBI Taxonomy" id="1082703"/>
    <lineage>
        <taxon>Bacteria</taxon>
        <taxon>Pseudomonadati</taxon>
        <taxon>Pseudomonadota</taxon>
        <taxon>Gammaproteobacteria</taxon>
        <taxon>Enterobacterales</taxon>
        <taxon>Pectobacteriaceae</taxon>
        <taxon>Lonsdalea</taxon>
    </lineage>
</organism>
<dbReference type="PANTHER" id="PTHR30086">
    <property type="entry name" value="ARGININE EXPORTER PROTEIN ARGO"/>
    <property type="match status" value="1"/>
</dbReference>